<reference evidence="8 9" key="1">
    <citation type="journal article" date="2016" name="Nat. Commun.">
        <title>Thousands of microbial genomes shed light on interconnected biogeochemical processes in an aquifer system.</title>
        <authorList>
            <person name="Anantharaman K."/>
            <person name="Brown C.T."/>
            <person name="Hug L.A."/>
            <person name="Sharon I."/>
            <person name="Castelle C.J."/>
            <person name="Probst A.J."/>
            <person name="Thomas B.C."/>
            <person name="Singh A."/>
            <person name="Wilkins M.J."/>
            <person name="Karaoz U."/>
            <person name="Brodie E.L."/>
            <person name="Williams K.H."/>
            <person name="Hubbard S.S."/>
            <person name="Banfield J.F."/>
        </authorList>
    </citation>
    <scope>NUCLEOTIDE SEQUENCE [LARGE SCALE GENOMIC DNA]</scope>
</reference>
<dbReference type="Gene3D" id="3.30.230.10">
    <property type="match status" value="1"/>
</dbReference>
<dbReference type="GO" id="GO:0042781">
    <property type="term" value="F:3'-tRNA processing endoribonuclease activity"/>
    <property type="evidence" value="ECO:0007669"/>
    <property type="project" value="TreeGrafter"/>
</dbReference>
<dbReference type="InterPro" id="IPR000100">
    <property type="entry name" value="RNase_P"/>
</dbReference>
<protein>
    <recommendedName>
        <fullName evidence="6 7">Ribonuclease P protein component</fullName>
        <shortName evidence="6">RNase P protein</shortName>
        <shortName evidence="6">RNaseP protein</shortName>
        <ecNumber evidence="6 7">3.1.26.5</ecNumber>
    </recommendedName>
    <alternativeName>
        <fullName evidence="6">Protein C5</fullName>
    </alternativeName>
</protein>
<keyword evidence="4 6" id="KW-0378">Hydrolase</keyword>
<dbReference type="Proteomes" id="UP000177594">
    <property type="component" value="Unassembled WGS sequence"/>
</dbReference>
<dbReference type="NCBIfam" id="TIGR00188">
    <property type="entry name" value="rnpA"/>
    <property type="match status" value="1"/>
</dbReference>
<name>A0A1F8EHF9_9BACT</name>
<evidence type="ECO:0000313" key="8">
    <source>
        <dbReference type="EMBL" id="OGN00058.1"/>
    </source>
</evidence>
<organism evidence="8 9">
    <name type="scientific">Candidatus Yanofskybacteria bacterium RIFCSPHIGHO2_01_FULL_39_8b</name>
    <dbReference type="NCBI Taxonomy" id="1802659"/>
    <lineage>
        <taxon>Bacteria</taxon>
        <taxon>Candidatus Yanofskyibacteriota</taxon>
    </lineage>
</organism>
<evidence type="ECO:0000256" key="1">
    <source>
        <dbReference type="ARBA" id="ARBA00022694"/>
    </source>
</evidence>
<evidence type="ECO:0000256" key="4">
    <source>
        <dbReference type="ARBA" id="ARBA00022801"/>
    </source>
</evidence>
<dbReference type="GO" id="GO:0004526">
    <property type="term" value="F:ribonuclease P activity"/>
    <property type="evidence" value="ECO:0007669"/>
    <property type="project" value="UniProtKB-UniRule"/>
</dbReference>
<comment type="catalytic activity">
    <reaction evidence="6">
        <text>Endonucleolytic cleavage of RNA, removing 5'-extranucleotides from tRNA precursor.</text>
        <dbReference type="EC" id="3.1.26.5"/>
    </reaction>
</comment>
<evidence type="ECO:0000256" key="6">
    <source>
        <dbReference type="HAMAP-Rule" id="MF_00227"/>
    </source>
</evidence>
<evidence type="ECO:0000256" key="5">
    <source>
        <dbReference type="ARBA" id="ARBA00022884"/>
    </source>
</evidence>
<comment type="subunit">
    <text evidence="6">Consists of a catalytic RNA component (M1 or rnpB) and a protein subunit.</text>
</comment>
<dbReference type="EC" id="3.1.26.5" evidence="6 7"/>
<evidence type="ECO:0000256" key="2">
    <source>
        <dbReference type="ARBA" id="ARBA00022722"/>
    </source>
</evidence>
<evidence type="ECO:0000313" key="9">
    <source>
        <dbReference type="Proteomes" id="UP000177594"/>
    </source>
</evidence>
<comment type="caution">
    <text evidence="8">The sequence shown here is derived from an EMBL/GenBank/DDBJ whole genome shotgun (WGS) entry which is preliminary data.</text>
</comment>
<dbReference type="GO" id="GO:0001682">
    <property type="term" value="P:tRNA 5'-leader removal"/>
    <property type="evidence" value="ECO:0007669"/>
    <property type="project" value="UniProtKB-UniRule"/>
</dbReference>
<dbReference type="GO" id="GO:0000049">
    <property type="term" value="F:tRNA binding"/>
    <property type="evidence" value="ECO:0007669"/>
    <property type="project" value="UniProtKB-UniRule"/>
</dbReference>
<dbReference type="HAMAP" id="MF_00227">
    <property type="entry name" value="RNase_P"/>
    <property type="match status" value="1"/>
</dbReference>
<proteinExistence type="inferred from homology"/>
<dbReference type="InterPro" id="IPR020568">
    <property type="entry name" value="Ribosomal_Su5_D2-typ_SF"/>
</dbReference>
<dbReference type="GO" id="GO:0030677">
    <property type="term" value="C:ribonuclease P complex"/>
    <property type="evidence" value="ECO:0007669"/>
    <property type="project" value="TreeGrafter"/>
</dbReference>
<evidence type="ECO:0000256" key="3">
    <source>
        <dbReference type="ARBA" id="ARBA00022759"/>
    </source>
</evidence>
<dbReference type="PANTHER" id="PTHR33992">
    <property type="entry name" value="RIBONUCLEASE P PROTEIN COMPONENT"/>
    <property type="match status" value="1"/>
</dbReference>
<gene>
    <name evidence="6" type="primary">rnpA</name>
    <name evidence="8" type="ORF">A2817_00535</name>
</gene>
<comment type="similarity">
    <text evidence="6">Belongs to the RnpA family.</text>
</comment>
<sequence>MALPRCNRLVGKKEFNRVFKEGRTVKGSFLFIKARLSSSNNSRFGFIVPSKIYKNAVDRNRIKRILSEIIYLNINKIKGGQDVVIVVRARVEEETFKNELLNFIIKTL</sequence>
<keyword evidence="5 6" id="KW-0694">RNA-binding</keyword>
<keyword evidence="3 6" id="KW-0255">Endonuclease</keyword>
<dbReference type="PANTHER" id="PTHR33992:SF1">
    <property type="entry name" value="RIBONUCLEASE P PROTEIN COMPONENT"/>
    <property type="match status" value="1"/>
</dbReference>
<keyword evidence="1 6" id="KW-0819">tRNA processing</keyword>
<keyword evidence="2 6" id="KW-0540">Nuclease</keyword>
<accession>A0A1F8EHF9</accession>
<dbReference type="SUPFAM" id="SSF54211">
    <property type="entry name" value="Ribosomal protein S5 domain 2-like"/>
    <property type="match status" value="1"/>
</dbReference>
<dbReference type="AlphaFoldDB" id="A0A1F8EHF9"/>
<comment type="function">
    <text evidence="6">RNaseP catalyzes the removal of the 5'-leader sequence from pre-tRNA to produce the mature 5'-terminus. It can also cleave other RNA substrates such as 4.5S RNA. The protein component plays an auxiliary but essential role in vivo by binding to the 5'-leader sequence and broadening the substrate specificity of the ribozyme.</text>
</comment>
<dbReference type="Pfam" id="PF00825">
    <property type="entry name" value="Ribonuclease_P"/>
    <property type="match status" value="1"/>
</dbReference>
<dbReference type="EMBL" id="MGIZ01000004">
    <property type="protein sequence ID" value="OGN00058.1"/>
    <property type="molecule type" value="Genomic_DNA"/>
</dbReference>
<dbReference type="InterPro" id="IPR014721">
    <property type="entry name" value="Ribsml_uS5_D2-typ_fold_subgr"/>
</dbReference>
<evidence type="ECO:0000256" key="7">
    <source>
        <dbReference type="NCBIfam" id="TIGR00188"/>
    </source>
</evidence>